<keyword evidence="2" id="KW-1185">Reference proteome</keyword>
<organism evidence="1 2">
    <name type="scientific">Gossypium schwendimanii</name>
    <name type="common">Cotton</name>
    <dbReference type="NCBI Taxonomy" id="34291"/>
    <lineage>
        <taxon>Eukaryota</taxon>
        <taxon>Viridiplantae</taxon>
        <taxon>Streptophyta</taxon>
        <taxon>Embryophyta</taxon>
        <taxon>Tracheophyta</taxon>
        <taxon>Spermatophyta</taxon>
        <taxon>Magnoliopsida</taxon>
        <taxon>eudicotyledons</taxon>
        <taxon>Gunneridae</taxon>
        <taxon>Pentapetalae</taxon>
        <taxon>rosids</taxon>
        <taxon>malvids</taxon>
        <taxon>Malvales</taxon>
        <taxon>Malvaceae</taxon>
        <taxon>Malvoideae</taxon>
        <taxon>Gossypium</taxon>
    </lineage>
</organism>
<dbReference type="EMBL" id="JABFAF010239562">
    <property type="protein sequence ID" value="MBA0875849.1"/>
    <property type="molecule type" value="Genomic_DNA"/>
</dbReference>
<comment type="caution">
    <text evidence="1">The sequence shown here is derived from an EMBL/GenBank/DDBJ whole genome shotgun (WGS) entry which is preliminary data.</text>
</comment>
<evidence type="ECO:0000313" key="2">
    <source>
        <dbReference type="Proteomes" id="UP000593576"/>
    </source>
</evidence>
<dbReference type="AlphaFoldDB" id="A0A7J9MZS9"/>
<gene>
    <name evidence="1" type="ORF">Goshw_003947</name>
</gene>
<sequence>MEEPVRAVSSGAAPAEWWGRTYCKSVCRH</sequence>
<dbReference type="Proteomes" id="UP000593576">
    <property type="component" value="Unassembled WGS sequence"/>
</dbReference>
<proteinExistence type="predicted"/>
<accession>A0A7J9MZS9</accession>
<protein>
    <submittedName>
        <fullName evidence="1">Uncharacterized protein</fullName>
    </submittedName>
</protein>
<evidence type="ECO:0000313" key="1">
    <source>
        <dbReference type="EMBL" id="MBA0875849.1"/>
    </source>
</evidence>
<name>A0A7J9MZS9_GOSSC</name>
<reference evidence="1 2" key="1">
    <citation type="journal article" date="2019" name="Genome Biol. Evol.">
        <title>Insights into the evolution of the New World diploid cottons (Gossypium, subgenus Houzingenia) based on genome sequencing.</title>
        <authorList>
            <person name="Grover C.E."/>
            <person name="Arick M.A. 2nd"/>
            <person name="Thrash A."/>
            <person name="Conover J.L."/>
            <person name="Sanders W.S."/>
            <person name="Peterson D.G."/>
            <person name="Frelichowski J.E."/>
            <person name="Scheffler J.A."/>
            <person name="Scheffler B.E."/>
            <person name="Wendel J.F."/>
        </authorList>
    </citation>
    <scope>NUCLEOTIDE SEQUENCE [LARGE SCALE GENOMIC DNA]</scope>
    <source>
        <strain evidence="1">1</strain>
        <tissue evidence="1">Leaf</tissue>
    </source>
</reference>